<gene>
    <name evidence="2" type="ORF">VFPFJ_00769</name>
</gene>
<evidence type="ECO:0000313" key="2">
    <source>
        <dbReference type="EMBL" id="OAQ94660.1"/>
    </source>
</evidence>
<organism evidence="2 3">
    <name type="scientific">Purpureocillium lilacinum</name>
    <name type="common">Paecilomyces lilacinus</name>
    <dbReference type="NCBI Taxonomy" id="33203"/>
    <lineage>
        <taxon>Eukaryota</taxon>
        <taxon>Fungi</taxon>
        <taxon>Dikarya</taxon>
        <taxon>Ascomycota</taxon>
        <taxon>Pezizomycotina</taxon>
        <taxon>Sordariomycetes</taxon>
        <taxon>Hypocreomycetidae</taxon>
        <taxon>Hypocreales</taxon>
        <taxon>Ophiocordycipitaceae</taxon>
        <taxon>Purpureocillium</taxon>
    </lineage>
</organism>
<dbReference type="EMBL" id="LSBI01000001">
    <property type="protein sequence ID" value="OAQ94660.1"/>
    <property type="molecule type" value="Genomic_DNA"/>
</dbReference>
<evidence type="ECO:0000313" key="3">
    <source>
        <dbReference type="Proteomes" id="UP000078340"/>
    </source>
</evidence>
<evidence type="ECO:0000256" key="1">
    <source>
        <dbReference type="SAM" id="MobiDB-lite"/>
    </source>
</evidence>
<protein>
    <submittedName>
        <fullName evidence="2">Uncharacterized protein</fullName>
    </submittedName>
</protein>
<sequence length="79" mass="8624">MACRLGSVPSRSTVSHGYDASCPPPSAAVICHRCMLPSRHKNPLHPADYAGVFRDGLHMTMAWRESDRHVPRIDTAAGL</sequence>
<comment type="caution">
    <text evidence="2">The sequence shown here is derived from an EMBL/GenBank/DDBJ whole genome shotgun (WGS) entry which is preliminary data.</text>
</comment>
<reference evidence="2 3" key="1">
    <citation type="submission" date="2016-02" db="EMBL/GenBank/DDBJ databases">
        <title>Biosynthesis of antibiotic leucinostatins and their inhibition on Phytophthora in bio-control Purpureocillium lilacinum.</title>
        <authorList>
            <person name="Wang G."/>
            <person name="Liu Z."/>
            <person name="Lin R."/>
            <person name="Li E."/>
            <person name="Mao Z."/>
            <person name="Ling J."/>
            <person name="Yin W."/>
            <person name="Xie B."/>
        </authorList>
    </citation>
    <scope>NUCLEOTIDE SEQUENCE [LARGE SCALE GENOMIC DNA]</scope>
    <source>
        <strain evidence="2">PLFJ-1</strain>
    </source>
</reference>
<dbReference type="AlphaFoldDB" id="A0A179HZ81"/>
<accession>A0A179HZ81</accession>
<dbReference type="Proteomes" id="UP000078340">
    <property type="component" value="Unassembled WGS sequence"/>
</dbReference>
<name>A0A179HZ81_PURLI</name>
<feature type="region of interest" description="Disordered" evidence="1">
    <location>
        <begin position="1"/>
        <end position="20"/>
    </location>
</feature>
<proteinExistence type="predicted"/>